<dbReference type="EMBL" id="LJXB01000042">
    <property type="protein sequence ID" value="KPU61908.1"/>
    <property type="molecule type" value="Genomic_DNA"/>
</dbReference>
<protein>
    <submittedName>
        <fullName evidence="1">Uncharacterized protein</fullName>
    </submittedName>
</protein>
<name>A0A0P8X724_PSEFL</name>
<reference evidence="1 2" key="1">
    <citation type="submission" date="2015-09" db="EMBL/GenBank/DDBJ databases">
        <authorList>
            <person name="Jackson K.R."/>
            <person name="Lunt B.L."/>
            <person name="Fisher J.N.B."/>
            <person name="Gardner A.V."/>
            <person name="Bailey M.E."/>
            <person name="Deus L.M."/>
            <person name="Earl A.S."/>
            <person name="Gibby P.D."/>
            <person name="Hartmann K.A."/>
            <person name="Liu J.E."/>
            <person name="Manci A.M."/>
            <person name="Nielsen D.A."/>
            <person name="Solomon M.B."/>
            <person name="Breakwell D.P."/>
            <person name="Burnett S.H."/>
            <person name="Grose J.H."/>
        </authorList>
    </citation>
    <scope>NUCLEOTIDE SEQUENCE [LARGE SCALE GENOMIC DNA]</scope>
    <source>
        <strain evidence="1 2">S613</strain>
    </source>
</reference>
<comment type="caution">
    <text evidence="1">The sequence shown here is derived from an EMBL/GenBank/DDBJ whole genome shotgun (WGS) entry which is preliminary data.</text>
</comment>
<dbReference type="Proteomes" id="UP000050349">
    <property type="component" value="Unassembled WGS sequence"/>
</dbReference>
<evidence type="ECO:0000313" key="2">
    <source>
        <dbReference type="Proteomes" id="UP000050349"/>
    </source>
</evidence>
<evidence type="ECO:0000313" key="1">
    <source>
        <dbReference type="EMBL" id="KPU61908.1"/>
    </source>
</evidence>
<organism evidence="1 2">
    <name type="scientific">Pseudomonas fluorescens</name>
    <dbReference type="NCBI Taxonomy" id="294"/>
    <lineage>
        <taxon>Bacteria</taxon>
        <taxon>Pseudomonadati</taxon>
        <taxon>Pseudomonadota</taxon>
        <taxon>Gammaproteobacteria</taxon>
        <taxon>Pseudomonadales</taxon>
        <taxon>Pseudomonadaceae</taxon>
        <taxon>Pseudomonas</taxon>
    </lineage>
</organism>
<proteinExistence type="predicted"/>
<dbReference type="AlphaFoldDB" id="A0A0P8X724"/>
<accession>A0A0P8X724</accession>
<sequence length="71" mass="7893">MRKPPTHLCLLDQMPQRQCCQPLPARALSDPIAHLSRTRRQVDAFQIGSTNDCLTAIHDDKRMPGADGKIG</sequence>
<gene>
    <name evidence="1" type="ORF">AN403_6019</name>
</gene>